<evidence type="ECO:0000313" key="10">
    <source>
        <dbReference type="EMBL" id="KOB84854.1"/>
    </source>
</evidence>
<dbReference type="InterPro" id="IPR054595">
    <property type="entry name" value="DBL_C"/>
</dbReference>
<dbReference type="InterPro" id="IPR029211">
    <property type="entry name" value="PfEMP1_ATS"/>
</dbReference>
<dbReference type="GO" id="GO:0016020">
    <property type="term" value="C:membrane"/>
    <property type="evidence" value="ECO:0007669"/>
    <property type="project" value="InterPro"/>
</dbReference>
<dbReference type="Pfam" id="PF15445">
    <property type="entry name" value="ATS"/>
    <property type="match status" value="1"/>
</dbReference>
<protein>
    <recommendedName>
        <fullName evidence="12">Erythrocyte membrane protein 1</fullName>
    </recommendedName>
</protein>
<evidence type="ECO:0000256" key="1">
    <source>
        <dbReference type="SAM" id="Coils"/>
    </source>
</evidence>
<dbReference type="Gene3D" id="1.10.1900.40">
    <property type="entry name" value="Acidic terminal segments, variant surface antigen of PfEMP1"/>
    <property type="match status" value="2"/>
</dbReference>
<feature type="domain" description="Plasmodium falciparum erythrocyte membrane protein-1 N-terminal segment" evidence="6">
    <location>
        <begin position="14"/>
        <end position="49"/>
    </location>
</feature>
<feature type="domain" description="Duffy-binding-like" evidence="9">
    <location>
        <begin position="1441"/>
        <end position="1588"/>
    </location>
</feature>
<reference evidence="11" key="1">
    <citation type="submission" date="2006-09" db="EMBL/GenBank/DDBJ databases">
        <title>Annotation of Plasmodium falciparum Dd2.</title>
        <authorList>
            <consortium name="The Broad Institute Genome Sequencing Platform"/>
            <person name="Volkman S.K."/>
            <person name="Neafsey D.E."/>
            <person name="Dash A.P."/>
            <person name="Chitnis C.E."/>
            <person name="Hartl D.L."/>
            <person name="Young S.K."/>
            <person name="Zeng Q."/>
            <person name="Koehrsen M."/>
            <person name="Alvarado L."/>
            <person name="Berlin A."/>
            <person name="Borenstein D."/>
            <person name="Chapman S.B."/>
            <person name="Chen Z."/>
            <person name="Engels R."/>
            <person name="Freedman E."/>
            <person name="Gellesch M."/>
            <person name="Goldberg J."/>
            <person name="Griggs A."/>
            <person name="Gujja S."/>
            <person name="Heilman E.R."/>
            <person name="Heiman D.I."/>
            <person name="Howarth C."/>
            <person name="Jen D."/>
            <person name="Larson L."/>
            <person name="Mehta T."/>
            <person name="Neiman D."/>
            <person name="Park D."/>
            <person name="Pearson M."/>
            <person name="Roberts A."/>
            <person name="Saif S."/>
            <person name="Shea T."/>
            <person name="Shenoy N."/>
            <person name="Sisk P."/>
            <person name="Stolte C."/>
            <person name="Sykes S."/>
            <person name="Walk T."/>
            <person name="White J."/>
            <person name="Yandava C."/>
            <person name="Haas B."/>
            <person name="Henn M.R."/>
            <person name="Nusbaum C."/>
            <person name="Birren B."/>
        </authorList>
    </citation>
    <scope>NUCLEOTIDE SEQUENCE [LARGE SCALE GENOMIC DNA]</scope>
</reference>
<dbReference type="Gene3D" id="1.20.1310.20">
    <property type="entry name" value="Duffy-antigen binding domain"/>
    <property type="match status" value="5"/>
</dbReference>
<dbReference type="OMA" id="WITEWSE"/>
<reference evidence="11" key="2">
    <citation type="submission" date="2006-09" db="EMBL/GenBank/DDBJ databases">
        <title>The genome sequence of Plasmodium falciparum Dd2.</title>
        <authorList>
            <consortium name="The Broad Institute Genome Sequencing Platform"/>
            <person name="Birren B."/>
            <person name="Lander E."/>
            <person name="Galagan J."/>
            <person name="Nusbaum C."/>
            <person name="Devon K."/>
            <person name="Henn M."/>
            <person name="Jaffe D."/>
            <person name="Butler J."/>
            <person name="Alvarez P."/>
            <person name="Gnerre S."/>
            <person name="Grabherr M."/>
            <person name="Kleber M."/>
            <person name="Mauceli E."/>
            <person name="Brockman W."/>
            <person name="MacCallum I.A."/>
            <person name="Rounsley S."/>
            <person name="Young S."/>
            <person name="LaButti K."/>
            <person name="Pushparaj V."/>
            <person name="DeCaprio D."/>
            <person name="Crawford M."/>
            <person name="Koehrsen M."/>
            <person name="Engels R."/>
            <person name="Montgomery P."/>
            <person name="Pearson M."/>
            <person name="Howarth C."/>
            <person name="Larson L."/>
            <person name="Luoma S."/>
            <person name="White J."/>
            <person name="Kodira C."/>
            <person name="Zeng Q."/>
            <person name="O'Leary S."/>
            <person name="Yandava C."/>
            <person name="Alvarado L."/>
            <person name="Wirth D."/>
            <person name="Volkman S."/>
            <person name="Hartl D."/>
        </authorList>
    </citation>
    <scope>NUCLEOTIDE SEQUENCE [LARGE SCALE GENOMIC DNA]</scope>
</reference>
<dbReference type="GO" id="GO:0046789">
    <property type="term" value="F:host cell surface receptor binding"/>
    <property type="evidence" value="ECO:0007669"/>
    <property type="project" value="InterPro"/>
</dbReference>
<dbReference type="Proteomes" id="UP000054282">
    <property type="component" value="Unassembled WGS sequence"/>
</dbReference>
<feature type="compositionally biased region" description="Polar residues" evidence="2">
    <location>
        <begin position="1834"/>
        <end position="1845"/>
    </location>
</feature>
<evidence type="ECO:0000259" key="4">
    <source>
        <dbReference type="Pfam" id="PF05424"/>
    </source>
</evidence>
<dbReference type="FunFam" id="1.20.1310.20:FF:000003">
    <property type="entry name" value="Erythrocyte membrane protein 1, PfEMP1"/>
    <property type="match status" value="1"/>
</dbReference>
<feature type="domain" description="Plasmodium falciparum erythrocyte membrane protein 1 acidic terminal segment" evidence="5">
    <location>
        <begin position="2757"/>
        <end position="3172"/>
    </location>
</feature>
<dbReference type="InterPro" id="IPR029210">
    <property type="entry name" value="PfEMP1_NTS"/>
</dbReference>
<feature type="domain" description="Duffy-binding-like" evidence="3">
    <location>
        <begin position="576"/>
        <end position="719"/>
    </location>
</feature>
<feature type="coiled-coil region" evidence="1">
    <location>
        <begin position="372"/>
        <end position="399"/>
    </location>
</feature>
<dbReference type="Pfam" id="PF03011">
    <property type="entry name" value="PFEMP"/>
    <property type="match status" value="2"/>
</dbReference>
<feature type="compositionally biased region" description="Polar residues" evidence="2">
    <location>
        <begin position="2909"/>
        <end position="2922"/>
    </location>
</feature>
<dbReference type="InterPro" id="IPR004258">
    <property type="entry name" value="DBL"/>
</dbReference>
<feature type="domain" description="Cysteine-rich interdomain region 1 gamma" evidence="7">
    <location>
        <begin position="1621"/>
        <end position="1673"/>
    </location>
</feature>
<dbReference type="Pfam" id="PF05424">
    <property type="entry name" value="Duffy_binding"/>
    <property type="match status" value="5"/>
</dbReference>
<feature type="compositionally biased region" description="Pro residues" evidence="2">
    <location>
        <begin position="2731"/>
        <end position="2745"/>
    </location>
</feature>
<dbReference type="OrthoDB" id="379146at2759"/>
<feature type="domain" description="Duffy-antigen binding" evidence="4">
    <location>
        <begin position="804"/>
        <end position="985"/>
    </location>
</feature>
<dbReference type="EMBL" id="DS016069">
    <property type="protein sequence ID" value="KOB84854.1"/>
    <property type="molecule type" value="Genomic_DNA"/>
</dbReference>
<feature type="domain" description="Duffy-antigen binding" evidence="4">
    <location>
        <begin position="1997"/>
        <end position="2182"/>
    </location>
</feature>
<feature type="domain" description="Duffy-binding-like" evidence="3">
    <location>
        <begin position="1689"/>
        <end position="1838"/>
    </location>
</feature>
<dbReference type="Gene3D" id="1.20.58.830">
    <property type="match status" value="5"/>
</dbReference>
<feature type="compositionally biased region" description="Basic and acidic residues" evidence="2">
    <location>
        <begin position="726"/>
        <end position="735"/>
    </location>
</feature>
<feature type="region of interest" description="Disordered" evidence="2">
    <location>
        <begin position="2699"/>
        <end position="2748"/>
    </location>
</feature>
<feature type="domain" description="Duffy-antigen binding" evidence="4">
    <location>
        <begin position="1209"/>
        <end position="1397"/>
    </location>
</feature>
<dbReference type="Pfam" id="PF22672">
    <property type="entry name" value="DBL_C"/>
    <property type="match status" value="2"/>
</dbReference>
<feature type="domain" description="PfEMP1 CIDRalpha1" evidence="8">
    <location>
        <begin position="506"/>
        <end position="564"/>
    </location>
</feature>
<feature type="region of interest" description="Disordered" evidence="2">
    <location>
        <begin position="1864"/>
        <end position="1904"/>
    </location>
</feature>
<dbReference type="FunFam" id="1.10.1900.40:FF:000001">
    <property type="entry name" value="Erythrocyte membrane protein 1"/>
    <property type="match status" value="1"/>
</dbReference>
<dbReference type="InterPro" id="IPR042202">
    <property type="entry name" value="Duffy-ag-bd_sf"/>
</dbReference>
<name>A0A0L7LW88_PLAF4</name>
<dbReference type="FunFam" id="1.20.58.830:FF:000005">
    <property type="entry name" value="Erythrocyte membrane protein 1, PfEMP1"/>
    <property type="match status" value="1"/>
</dbReference>
<dbReference type="InterPro" id="IPR049158">
    <property type="entry name" value="PfEMP1_CIDRalpha1_dom"/>
</dbReference>
<sequence>METEGISTKVNQLSARDVLENIGIKIYNQEIKKKNPYEQQLKGTLSRAQFVDALSRYINTIRYNEGTLCDFNYKFHTNITTDGGDGRHPCYGRQKNRFSESQEYGCSNVYIKGNENNSNGTACAPPRRRHICDQNLEFLDNDHTDDTDDLLGNVLVTAKYEGNYIVNDHPDKNSNGNKSGICTSLARSFADIGDIVRGRDMFKSNDNIEKGLRVVFKKIYEGFLDKGANVHYKEDKDENYYKLRNDWWTANRDQVWKAITCEAPKDANYFTKESDGRKLFTSQGYCGRNETDVPTNLDYVPQFLRWYDEWAEDFCRIRYHKLKRIKDACRNEKNGKYCSHNGYDCRQMSWKKNIESREHYCTGCFSACSIYNMWVDKQKKEFEKQKEKYKNEIETYASNKDKTGSKINEEYYKEFYEKLKNEYKDVHNFLTLLNEGRYCKEELQGEENVDFTNTNEKGASYRSKYCKVCPYCGVDCVGKTCTPKEEIYPNCENNETYDPPDGAETTEINVINSGDKEGYIFEKLGDFCMNPNNENGKNYEQWKCYYDNKKNNNKCKMEINIANSKLKNKITSFDFFFDLWIKNLLRDTINWKSELKNCINNKNTEKCNKECNENCKCFEKWVKQKEQEWKNVKKVFENKNGTSQNYYNKLKSHFDNYFFLVINNVNQGEEKWKKFTEELRKKMDFSKANTGTNDAQDSIKILLDHEKKNAGTCLENNPSEPCSKAEPQKSEEKNQPQDAPPNSCGAAGDKNGKTASVEQICKDVKRYITENNEKTKKQTNTGCNKKGNSKKWECEKNIDPKHAGACMPPRRQTLCIYYLSHDKEIDNIKTAEKLKDGVMKSAALETHFLWEKYKTDKNGGNSGKTLDDQLKEGNIPEDFKRQMFYTYGDYRDLFFGTDISNHRYIIEVKNNVNMALTQNVSEKTRNLNNIKNEWWQKHGPEIWMGMLCALTNGIDKKKEEKIKILEESQYKIPPEEFAEIPQFLRWMIEWSEHFCKEQKKKYTQLVAGCNGYECNGENDKVIKKRECVTACKAYKKLIDDWRPQWNTQSNKYKTLYAKATNGIGSDSIETHLLEYLKKRKGQKDNSDIYSTAGGYMEKEGYIEECQEQNNFSKDDKDNKYPFKDYPYNHEYKCNCKVHVSPPEVRKVPIVLEVKPPQNNECTIVENLFHNQNPINFEDACRKKYGSGQYVGWKCDSDVSKPEKNDVGAVCIPPRTQKLYIKKLKELDGENKEALRKAFIECAAVETFFAWHKFKMDRKPPPKDDASGLNPFIAGALVQEQEDLSQDKKAQEDLERGTIPEEFLREMFYTFGDYRDIFFGKDVGNGTNVGKDNDTTRISENITKILNGASKAPSGETNNQREEWWKEYGKDIWDGMVCALSYNTNDKTLIPDVRGKLTKKEDYKYEKVTINSIPISKDKSATTTVSLSEFASRPTFFRWLEEWGDGFCRKRTDRLAQLKEECQGININGYQRYCSGDGYDCTDENLKHNNIYANLDCRGCEKECRNYKKWIENKKNEFDKHKNKYKNKINNVESKSINIYDKTFYNNLKNNYSSVENFLASLNHCKHRQDNSDPKKNTDFNNNETFSPSTYCKVCPLYGVNCRRRDGCKVNNENKQTYPGVSTVIPVLINDGATKDTDNDLEKYCTTCRLYKDLRKQEWKCQHINKIYKCELQKHVNSGYYDDKIPFNILFQRWIKDFIQYYNKSKSKISLCIKNQDARDNICIEGCKGKLECVEKWLEKKENEWGKIKQYYKEQQNPYEHDVAYTVKSIFEQQPFDSYAEEAKKVVDNPCDREKLWGCTGDTQCKNDEEEKEHGDFITNLISKLQEKIGECKSQHNGNDCTTPPTSLEDDEEPYEDLLLQETEENEKTNIQPGFCPPPTQPPPEPADEDTCTSEPRTPKEAPMSCVERAAKKLRQEAEDNAKTYDTKLKGDAIKFNGGCNKVKKENGAAREHLCNFEKTYKNSVNKINNKCNDNRKERFKIGQKWNSKYISKIGKDLYIPPRREHMCINHLKEIFKHTATDSSTLLKIIQEAVQHEGDDIIRKLLEQNSCDEHRICDAMKYSFADLADIIRGTDIWKGNREQQKIQERLVKIFRNIYDNLEKDEYEKYKYGTKYQNLRSAWWDAHRKKIWNAMTCSAPGDFLFVKRGKGDGSDIEFLTFSEHKKCGHDKEPPVYDYVPQILRWITEWSEHFCELQEKNYYLLKEKCADYIQKDSKPIDDSHNIKCNTCKTKCEEYSKFIKKWNSQYINLEKKFKELYDEANNTKSYEELYRIGKPSHRNHYEDENLIQFLQNVKSECNEPNTVDKYLMYTSDCRRVKFSNTIDTNVNKPTADVTHNTINGPSSNLPVVTETNIKNELREYAFLETPEGYGNACKCKGPEPLDRCPENDNISNYCNDFVSVPECTAKIYKDEIDHWNNANVKFKTSINNGVLVPPRRSHICLKNMITKNYDKKKNGMEKFKTDLLQVAYNEGYFLCQKYDKQPRDVLEAMKYTFADIADIVKGRDMINKDISAKLRKLLDIKVEPKAPRKWWKYNKAHVWHAMLCGYRKGGGTITNDECNVPDEEYTYQFLRWFQEWIKKFCTGQQKLYDDVQTKCSSANCNRDDGTISLPECESSCVQYKNYITRKRQEYRSLNHQYNMNFKEQKAQGMKATQYIDDKCNSKCDCLIKYIDREKEWTNIYDSLENNDLKNKCDCKQIKPKRHPKEVNPEEEPANSEPDYIVPLVPQKPSTPEVPPPPPPPLPTPSDEPFNRDILEKTIPFGIALALCSIAFLFIKKKPKSSVDLLRVIDIHKGDYDIPTLKSKNRYIPYKSAQYKGKTYIYMEGDSDSGHYYEDTTDITSSESEYEEMDINDIYVPGSPKYKTLIEVVLEPSKRDTQNDIPSDNTPSYKLTDEEWNQLKHDFISQYLPNTEPNNNYRSGNSPTNTNNTTTSHDNMGEKPFITSIHDRDLYTGEEISYNINMSTNTNNDIPKYVSNNVYSGIDLINDTLSGNKHIDIYDEVLKRKENELFGTNHPKNTSNNSVAKLTNSDPIMNQLDLLHKWLDRHRDMCDKWNTKEELLDKLNEQWNKDNDVGGDISTSNGNKTLNTNVSIEIDMDETKGKKEFSNMDTILDNIEDDIYYDVNDENPSMDDIPMDHNKVDVPKKVHVEMKILNNTFNGSLEPEFPISDVWNI</sequence>
<dbReference type="InterPro" id="IPR044932">
    <property type="entry name" value="PfEMP1_ATS_sf"/>
</dbReference>
<evidence type="ECO:0000259" key="5">
    <source>
        <dbReference type="Pfam" id="PF15445"/>
    </source>
</evidence>
<accession>A0A0L7LW88</accession>
<gene>
    <name evidence="10" type="ORF">PFDG_00175</name>
</gene>
<feature type="domain" description="Duffy-antigen binding" evidence="4">
    <location>
        <begin position="2429"/>
        <end position="2563"/>
    </location>
</feature>
<evidence type="ECO:0000259" key="9">
    <source>
        <dbReference type="Pfam" id="PF22672"/>
    </source>
</evidence>
<feature type="region of interest" description="Disordered" evidence="2">
    <location>
        <begin position="1832"/>
        <end position="1852"/>
    </location>
</feature>
<dbReference type="VEuPathDB" id="PlasmoDB:PfDd2_100045900"/>
<evidence type="ECO:0000313" key="11">
    <source>
        <dbReference type="Proteomes" id="UP000054282"/>
    </source>
</evidence>
<feature type="compositionally biased region" description="Pro residues" evidence="2">
    <location>
        <begin position="1874"/>
        <end position="1884"/>
    </location>
</feature>
<evidence type="ECO:0000259" key="7">
    <source>
        <dbReference type="Pfam" id="PF18562"/>
    </source>
</evidence>
<keyword evidence="1" id="KW-0175">Coiled coil</keyword>
<feature type="domain" description="Duffy-antigen binding" evidence="4">
    <location>
        <begin position="122"/>
        <end position="305"/>
    </location>
</feature>
<dbReference type="InterPro" id="IPR008602">
    <property type="entry name" value="Duffy-antigen-binding"/>
</dbReference>
<dbReference type="Pfam" id="PF15447">
    <property type="entry name" value="NTS"/>
    <property type="match status" value="1"/>
</dbReference>
<dbReference type="SUPFAM" id="SSF140924">
    <property type="entry name" value="Duffy binding domain-like"/>
    <property type="match status" value="7"/>
</dbReference>
<dbReference type="Gene3D" id="1.20.58.1930">
    <property type="match status" value="2"/>
</dbReference>
<feature type="region of interest" description="Disordered" evidence="2">
    <location>
        <begin position="711"/>
        <end position="751"/>
    </location>
</feature>
<evidence type="ECO:0000259" key="3">
    <source>
        <dbReference type="Pfam" id="PF03011"/>
    </source>
</evidence>
<evidence type="ECO:0000259" key="8">
    <source>
        <dbReference type="Pfam" id="PF21807"/>
    </source>
</evidence>
<feature type="domain" description="Duffy-binding-like" evidence="9">
    <location>
        <begin position="309"/>
        <end position="456"/>
    </location>
</feature>
<dbReference type="InterPro" id="IPR041480">
    <property type="entry name" value="CIDR1_gamma"/>
</dbReference>
<dbReference type="PANTHER" id="PTHR42264">
    <property type="entry name" value="EPHRIN_REC_LIKE DOMAIN-CONTAINING PROTEIN"/>
    <property type="match status" value="1"/>
</dbReference>
<organism evidence="10 11">
    <name type="scientific">Plasmodium falciparum (isolate Dd2)</name>
    <dbReference type="NCBI Taxonomy" id="57267"/>
    <lineage>
        <taxon>Eukaryota</taxon>
        <taxon>Sar</taxon>
        <taxon>Alveolata</taxon>
        <taxon>Apicomplexa</taxon>
        <taxon>Aconoidasida</taxon>
        <taxon>Haemosporida</taxon>
        <taxon>Plasmodiidae</taxon>
        <taxon>Plasmodium</taxon>
        <taxon>Plasmodium (Laverania)</taxon>
    </lineage>
</organism>
<dbReference type="FunFam" id="1.20.58.1930:FF:000002">
    <property type="entry name" value="Erythrocyte membrane protein 1, PfEMP1"/>
    <property type="match status" value="1"/>
</dbReference>
<dbReference type="KEGG" id="pfd:PFDG_00175"/>
<dbReference type="Pfam" id="PF18562">
    <property type="entry name" value="CIDR1_gamma"/>
    <property type="match status" value="1"/>
</dbReference>
<feature type="region of interest" description="Disordered" evidence="2">
    <location>
        <begin position="2909"/>
        <end position="2935"/>
    </location>
</feature>
<proteinExistence type="predicted"/>
<evidence type="ECO:0008006" key="12">
    <source>
        <dbReference type="Google" id="ProtNLM"/>
    </source>
</evidence>
<evidence type="ECO:0000256" key="2">
    <source>
        <dbReference type="SAM" id="MobiDB-lite"/>
    </source>
</evidence>
<dbReference type="Pfam" id="PF21807">
    <property type="entry name" value="PfEMP1_CIDRalpha1_dom"/>
    <property type="match status" value="1"/>
</dbReference>
<evidence type="ECO:0000259" key="6">
    <source>
        <dbReference type="Pfam" id="PF15447"/>
    </source>
</evidence>